<dbReference type="GO" id="GO:0008483">
    <property type="term" value="F:transaminase activity"/>
    <property type="evidence" value="ECO:0007669"/>
    <property type="project" value="UniProtKB-KW"/>
</dbReference>
<name>A0A1C4Y8S2_MICVI</name>
<keyword evidence="3" id="KW-1185">Reference proteome</keyword>
<dbReference type="InterPro" id="IPR043132">
    <property type="entry name" value="BCAT-like_C"/>
</dbReference>
<protein>
    <submittedName>
        <fullName evidence="2">Branched-chain amino acid aminotransferase/4-amino-4-deoxychorismate lyase</fullName>
    </submittedName>
</protein>
<gene>
    <name evidence="2" type="ORF">GA0074695_3964</name>
</gene>
<dbReference type="GO" id="GO:0008153">
    <property type="term" value="P:4-aminobenzoate biosynthetic process"/>
    <property type="evidence" value="ECO:0007669"/>
    <property type="project" value="TreeGrafter"/>
</dbReference>
<dbReference type="InterPro" id="IPR001544">
    <property type="entry name" value="Aminotrans_IV"/>
</dbReference>
<proteinExistence type="inferred from homology"/>
<evidence type="ECO:0000256" key="1">
    <source>
        <dbReference type="ARBA" id="ARBA00009320"/>
    </source>
</evidence>
<dbReference type="PANTHER" id="PTHR42743">
    <property type="entry name" value="AMINO-ACID AMINOTRANSFERASE"/>
    <property type="match status" value="1"/>
</dbReference>
<dbReference type="EMBL" id="LT607411">
    <property type="protein sequence ID" value="SCF17123.1"/>
    <property type="molecule type" value="Genomic_DNA"/>
</dbReference>
<dbReference type="Proteomes" id="UP000198242">
    <property type="component" value="Chromosome I"/>
</dbReference>
<dbReference type="Gene3D" id="3.30.470.10">
    <property type="match status" value="1"/>
</dbReference>
<dbReference type="NCBIfam" id="NF006734">
    <property type="entry name" value="PRK09266.1"/>
    <property type="match status" value="1"/>
</dbReference>
<dbReference type="Pfam" id="PF01063">
    <property type="entry name" value="Aminotran_4"/>
    <property type="match status" value="1"/>
</dbReference>
<dbReference type="SUPFAM" id="SSF56752">
    <property type="entry name" value="D-aminoacid aminotransferase-like PLP-dependent enzymes"/>
    <property type="match status" value="1"/>
</dbReference>
<dbReference type="InterPro" id="IPR043131">
    <property type="entry name" value="BCAT-like_N"/>
</dbReference>
<dbReference type="PANTHER" id="PTHR42743:SF2">
    <property type="entry name" value="AMINODEOXYCHORISMATE LYASE"/>
    <property type="match status" value="1"/>
</dbReference>
<dbReference type="Gene3D" id="3.20.10.10">
    <property type="entry name" value="D-amino Acid Aminotransferase, subunit A, domain 2"/>
    <property type="match status" value="1"/>
</dbReference>
<keyword evidence="2" id="KW-0456">Lyase</keyword>
<dbReference type="InterPro" id="IPR050571">
    <property type="entry name" value="Class-IV_PLP-Dep_Aminotrnsfr"/>
</dbReference>
<accession>A0A1C4Y8S2</accession>
<dbReference type="InterPro" id="IPR036038">
    <property type="entry name" value="Aminotransferase-like"/>
</dbReference>
<evidence type="ECO:0000313" key="3">
    <source>
        <dbReference type="Proteomes" id="UP000198242"/>
    </source>
</evidence>
<keyword evidence="2" id="KW-0808">Transferase</keyword>
<dbReference type="GO" id="GO:0005829">
    <property type="term" value="C:cytosol"/>
    <property type="evidence" value="ECO:0007669"/>
    <property type="project" value="TreeGrafter"/>
</dbReference>
<keyword evidence="2" id="KW-0032">Aminotransferase</keyword>
<reference evidence="3" key="1">
    <citation type="submission" date="2016-06" db="EMBL/GenBank/DDBJ databases">
        <authorList>
            <person name="Varghese N."/>
            <person name="Submissions Spin"/>
        </authorList>
    </citation>
    <scope>NUCLEOTIDE SEQUENCE [LARGE SCALE GENOMIC DNA]</scope>
    <source>
        <strain evidence="3">DSM 43909</strain>
    </source>
</reference>
<sequence length="265" mass="28393">MELDGLPATADDLAALALVNYGHFTTVRLEHGGVRGLGLHLDRLSRDCAALFGVHLDVDRVRGLARHLAARVDPPAMLRITVFDPDLTVVRPAEQARLRVLVSVRPADPPASSPLRLHAVCHRRDLPEVKHVGLFGAVRQRRMAQRAGFDDALFVDPDGQVSEGPTWNIGFVVAGEVWWPAADCLPGVTARLLGGVLAGIGMPVRRVPIRLGDLPVGCGAFVTSAGVGVRPVAAIDDQSLAVEPALFERLRAGYEAIQPEPLLIP</sequence>
<evidence type="ECO:0000313" key="2">
    <source>
        <dbReference type="EMBL" id="SCF17123.1"/>
    </source>
</evidence>
<dbReference type="RefSeq" id="WP_167402677.1">
    <property type="nucleotide sequence ID" value="NZ_LT607411.1"/>
</dbReference>
<comment type="similarity">
    <text evidence="1">Belongs to the class-IV pyridoxal-phosphate-dependent aminotransferase family.</text>
</comment>
<dbReference type="AlphaFoldDB" id="A0A1C4Y8S2"/>
<organism evidence="2 3">
    <name type="scientific">Micromonospora viridifaciens</name>
    <dbReference type="NCBI Taxonomy" id="1881"/>
    <lineage>
        <taxon>Bacteria</taxon>
        <taxon>Bacillati</taxon>
        <taxon>Actinomycetota</taxon>
        <taxon>Actinomycetes</taxon>
        <taxon>Micromonosporales</taxon>
        <taxon>Micromonosporaceae</taxon>
        <taxon>Micromonospora</taxon>
    </lineage>
</organism>
<dbReference type="GO" id="GO:0008696">
    <property type="term" value="F:4-amino-4-deoxychorismate lyase activity"/>
    <property type="evidence" value="ECO:0007669"/>
    <property type="project" value="TreeGrafter"/>
</dbReference>